<dbReference type="Gene3D" id="3.40.1620.10">
    <property type="entry name" value="YefM-like domain"/>
    <property type="match status" value="1"/>
</dbReference>
<evidence type="ECO:0000313" key="4">
    <source>
        <dbReference type="Proteomes" id="UP000198795"/>
    </source>
</evidence>
<dbReference type="EMBL" id="FNJC01000002">
    <property type="protein sequence ID" value="SDO86873.1"/>
    <property type="molecule type" value="Genomic_DNA"/>
</dbReference>
<organism evidence="3 4">
    <name type="scientific">Filomicrobium insigne</name>
    <dbReference type="NCBI Taxonomy" id="418854"/>
    <lineage>
        <taxon>Bacteria</taxon>
        <taxon>Pseudomonadati</taxon>
        <taxon>Pseudomonadota</taxon>
        <taxon>Alphaproteobacteria</taxon>
        <taxon>Hyphomicrobiales</taxon>
        <taxon>Hyphomicrobiaceae</taxon>
        <taxon>Filomicrobium</taxon>
    </lineage>
</organism>
<comment type="similarity">
    <text evidence="1 2">Belongs to the phD/YefM antitoxin family.</text>
</comment>
<evidence type="ECO:0000256" key="2">
    <source>
        <dbReference type="RuleBase" id="RU362080"/>
    </source>
</evidence>
<dbReference type="InterPro" id="IPR006442">
    <property type="entry name" value="Antitoxin_Phd/YefM"/>
</dbReference>
<dbReference type="SUPFAM" id="SSF143120">
    <property type="entry name" value="YefM-like"/>
    <property type="match status" value="1"/>
</dbReference>
<accession>A0A1H0N2J6</accession>
<evidence type="ECO:0000256" key="1">
    <source>
        <dbReference type="ARBA" id="ARBA00009981"/>
    </source>
</evidence>
<proteinExistence type="inferred from homology"/>
<reference evidence="3 4" key="1">
    <citation type="submission" date="2016-10" db="EMBL/GenBank/DDBJ databases">
        <authorList>
            <person name="Varghese N."/>
            <person name="Submissions S."/>
        </authorList>
    </citation>
    <scope>NUCLEOTIDE SEQUENCE [LARGE SCALE GENOMIC DNA]</scope>
    <source>
        <strain evidence="3 4">CGMCC 1.6497</strain>
    </source>
</reference>
<dbReference type="Pfam" id="PF02604">
    <property type="entry name" value="PhdYeFM_antitox"/>
    <property type="match status" value="1"/>
</dbReference>
<sequence length="107" mass="11972">MAVKAGVEGTSTELWTIDRTMLRPVQRWPKWPLCRCSGWCSMKSLSAKEAKYGFGRLIDLARAAPVAILKHGRPVVVVMAIEEFERLKAANCPTDQQEVPTQSIEKT</sequence>
<comment type="function">
    <text evidence="2">Antitoxin component of a type II toxin-antitoxin (TA) system.</text>
</comment>
<dbReference type="Proteomes" id="UP000198795">
    <property type="component" value="Unassembled WGS sequence"/>
</dbReference>
<dbReference type="InterPro" id="IPR036165">
    <property type="entry name" value="YefM-like_sf"/>
</dbReference>
<name>A0A1H0N2J6_9HYPH</name>
<protein>
    <recommendedName>
        <fullName evidence="2">Antitoxin</fullName>
    </recommendedName>
</protein>
<keyword evidence="4" id="KW-1185">Reference proteome</keyword>
<dbReference type="NCBIfam" id="TIGR01552">
    <property type="entry name" value="phd_fam"/>
    <property type="match status" value="1"/>
</dbReference>
<comment type="caution">
    <text evidence="3">The sequence shown here is derived from an EMBL/GenBank/DDBJ whole genome shotgun (WGS) entry which is preliminary data.</text>
</comment>
<gene>
    <name evidence="3" type="ORF">SAMN04488061_1865</name>
</gene>
<evidence type="ECO:0000313" key="3">
    <source>
        <dbReference type="EMBL" id="SDO86873.1"/>
    </source>
</evidence>